<dbReference type="EC" id="3.2.1.22" evidence="2 5"/>
<feature type="chain" id="PRO_5045415081" description="Alpha-galactosidase" evidence="6">
    <location>
        <begin position="20"/>
        <end position="723"/>
    </location>
</feature>
<dbReference type="InterPro" id="IPR031705">
    <property type="entry name" value="Glyco_hydro_36_C"/>
</dbReference>
<dbReference type="PIRSF" id="PIRSF005536">
    <property type="entry name" value="Agal"/>
    <property type="match status" value="1"/>
</dbReference>
<dbReference type="PRINTS" id="PR00743">
    <property type="entry name" value="GLHYDRLASE36"/>
</dbReference>
<evidence type="ECO:0000313" key="9">
    <source>
        <dbReference type="EMBL" id="MEX6687223.1"/>
    </source>
</evidence>
<evidence type="ECO:0000256" key="1">
    <source>
        <dbReference type="ARBA" id="ARBA00001255"/>
    </source>
</evidence>
<evidence type="ECO:0000313" key="10">
    <source>
        <dbReference type="Proteomes" id="UP001560573"/>
    </source>
</evidence>
<dbReference type="PROSITE" id="PS00512">
    <property type="entry name" value="ALPHA_GALACTOSIDASE"/>
    <property type="match status" value="1"/>
</dbReference>
<gene>
    <name evidence="9" type="ORF">QTN47_06940</name>
</gene>
<dbReference type="InterPro" id="IPR000111">
    <property type="entry name" value="Glyco_hydro_27/36_CS"/>
</dbReference>
<dbReference type="PANTHER" id="PTHR43053">
    <property type="entry name" value="GLYCOSIDASE FAMILY 31"/>
    <property type="match status" value="1"/>
</dbReference>
<dbReference type="PANTHER" id="PTHR43053:SF3">
    <property type="entry name" value="ALPHA-GALACTOSIDASE C-RELATED"/>
    <property type="match status" value="1"/>
</dbReference>
<proteinExistence type="inferred from homology"/>
<dbReference type="InterPro" id="IPR031704">
    <property type="entry name" value="Glyco_hydro_36_N"/>
</dbReference>
<dbReference type="RefSeq" id="WP_369328627.1">
    <property type="nucleotide sequence ID" value="NZ_JAULBC010000002.1"/>
</dbReference>
<dbReference type="InterPro" id="IPR038417">
    <property type="entry name" value="Alpga-gal_N_sf"/>
</dbReference>
<keyword evidence="6" id="KW-0732">Signal</keyword>
<dbReference type="GO" id="GO:0004557">
    <property type="term" value="F:alpha-galactosidase activity"/>
    <property type="evidence" value="ECO:0007669"/>
    <property type="project" value="UniProtKB-EC"/>
</dbReference>
<dbReference type="EMBL" id="JAULBC010000002">
    <property type="protein sequence ID" value="MEX6687223.1"/>
    <property type="molecule type" value="Genomic_DNA"/>
</dbReference>
<comment type="similarity">
    <text evidence="5">Belongs to the glycosyl hydrolase.</text>
</comment>
<comment type="catalytic activity">
    <reaction evidence="1 5">
        <text>Hydrolysis of terminal, non-reducing alpha-D-galactose residues in alpha-D-galactosides, including galactose oligosaccharides, galactomannans and galactolipids.</text>
        <dbReference type="EC" id="3.2.1.22"/>
    </reaction>
</comment>
<reference evidence="9 10" key="1">
    <citation type="submission" date="2023-07" db="EMBL/GenBank/DDBJ databases">
        <authorList>
            <person name="Lian W.-H."/>
        </authorList>
    </citation>
    <scope>NUCLEOTIDE SEQUENCE [LARGE SCALE GENOMIC DNA]</scope>
    <source>
        <strain evidence="9 10">SYSU DXS3180</strain>
    </source>
</reference>
<protein>
    <recommendedName>
        <fullName evidence="2 5">Alpha-galactosidase</fullName>
        <ecNumber evidence="2 5">3.2.1.22</ecNumber>
    </recommendedName>
</protein>
<evidence type="ECO:0000256" key="4">
    <source>
        <dbReference type="ARBA" id="ARBA00023295"/>
    </source>
</evidence>
<dbReference type="Gene3D" id="2.60.40.1180">
    <property type="entry name" value="Golgi alpha-mannosidase II"/>
    <property type="match status" value="1"/>
</dbReference>
<sequence length="723" mass="83184">MKKIILTIAVLGGSMALFAQQQIIIRTENTAQVYKVTEDKKLLQVYVGEALQHDDEYQKMPAFPIDAYVQGGLNVIREPAFQITHADGNPSLMLQVADVKSEKTDDNVTITHVQLKDAVYPVEITMHFKAFRKENVIEQWSSIRHTEKTPVVLHRYSSGALQLKEDKYWLTHFFGDWANEMRMEETQLPEGIHSIESKLGTRATNFDLPSFLLSLNKQADEDNGTVLAGSLAWSGNFQLMFENVRYSEDFNHLLQIQAGINPYASDYQLKPNEIFTTPSFIYTYTTHGKGQASRNMHQWALNYGIYKGREHRQTLLNNWEATYFDFNEQKLVNLFDDAKKLGVELFLLDDGWFGNKYPRNSDNAGLGDWDANKQKLPQGIGYLVQEAAKKGVKFGIWMEPEMINPKSELYEKHKDWVLELPNRPEHLRRTQLVLDLANPAVQDYVYKVVDDLLSQNKDIAYIKWDCNRYMTNTYSAYLKDKQSQLYVDYVKGLYTVLKRLRTKYTDLEMMLCSGGGGRAEYGGLQYFQEFWPSDNTDPLSRIYMQWGYSYFFPAATICAHITSWGKQSIKFKTDVAMMGKLGFDIQVSHLKPEELTYCQSAIGNFKRLQDVIGFGDLYRLISPYENNCSSLMYVNDDKKKAVLFAFNLQTMHGDVFPRVILKGLDAGKKYKVEEINLEKEGRASFKKSGTVYSGDYLMKVGLDWFLRGEQTSAVLEITEEVRP</sequence>
<evidence type="ECO:0000259" key="7">
    <source>
        <dbReference type="Pfam" id="PF16874"/>
    </source>
</evidence>
<dbReference type="InterPro" id="IPR013780">
    <property type="entry name" value="Glyco_hydro_b"/>
</dbReference>
<dbReference type="Pfam" id="PF16874">
    <property type="entry name" value="Glyco_hydro_36C"/>
    <property type="match status" value="1"/>
</dbReference>
<dbReference type="Proteomes" id="UP001560573">
    <property type="component" value="Unassembled WGS sequence"/>
</dbReference>
<feature type="domain" description="Glycosyl hydrolase family 36 C-terminal" evidence="7">
    <location>
        <begin position="630"/>
        <end position="715"/>
    </location>
</feature>
<dbReference type="CDD" id="cd14791">
    <property type="entry name" value="GH36"/>
    <property type="match status" value="1"/>
</dbReference>
<dbReference type="Gene3D" id="2.70.98.60">
    <property type="entry name" value="alpha-galactosidase from lactobacil brevis"/>
    <property type="match status" value="1"/>
</dbReference>
<evidence type="ECO:0000256" key="6">
    <source>
        <dbReference type="SAM" id="SignalP"/>
    </source>
</evidence>
<evidence type="ECO:0000256" key="2">
    <source>
        <dbReference type="ARBA" id="ARBA00012755"/>
    </source>
</evidence>
<dbReference type="Gene3D" id="3.20.20.70">
    <property type="entry name" value="Aldolase class I"/>
    <property type="match status" value="1"/>
</dbReference>
<name>A0ABV3ZBL3_9BACT</name>
<keyword evidence="4 5" id="KW-0326">Glycosidase</keyword>
<dbReference type="InterPro" id="IPR002252">
    <property type="entry name" value="Glyco_hydro_36"/>
</dbReference>
<dbReference type="Pfam" id="PF16875">
    <property type="entry name" value="Glyco_hydro_36N"/>
    <property type="match status" value="1"/>
</dbReference>
<evidence type="ECO:0000259" key="8">
    <source>
        <dbReference type="Pfam" id="PF16875"/>
    </source>
</evidence>
<keyword evidence="10" id="KW-1185">Reference proteome</keyword>
<feature type="domain" description="Glycosyl hydrolase family 36 N-terminal" evidence="8">
    <location>
        <begin position="43"/>
        <end position="270"/>
    </location>
</feature>
<feature type="signal peptide" evidence="6">
    <location>
        <begin position="1"/>
        <end position="19"/>
    </location>
</feature>
<evidence type="ECO:0000256" key="3">
    <source>
        <dbReference type="ARBA" id="ARBA00022801"/>
    </source>
</evidence>
<dbReference type="InterPro" id="IPR050985">
    <property type="entry name" value="Alpha-glycosidase_related"/>
</dbReference>
<dbReference type="InterPro" id="IPR017853">
    <property type="entry name" value="GH"/>
</dbReference>
<dbReference type="SUPFAM" id="SSF51445">
    <property type="entry name" value="(Trans)glycosidases"/>
    <property type="match status" value="1"/>
</dbReference>
<organism evidence="9 10">
    <name type="scientific">Danxiaibacter flavus</name>
    <dbReference type="NCBI Taxonomy" id="3049108"/>
    <lineage>
        <taxon>Bacteria</taxon>
        <taxon>Pseudomonadati</taxon>
        <taxon>Bacteroidota</taxon>
        <taxon>Chitinophagia</taxon>
        <taxon>Chitinophagales</taxon>
        <taxon>Chitinophagaceae</taxon>
        <taxon>Danxiaibacter</taxon>
    </lineage>
</organism>
<comment type="caution">
    <text evidence="9">The sequence shown here is derived from an EMBL/GenBank/DDBJ whole genome shotgun (WGS) entry which is preliminary data.</text>
</comment>
<dbReference type="Pfam" id="PF02065">
    <property type="entry name" value="Melibiase"/>
    <property type="match status" value="1"/>
</dbReference>
<evidence type="ECO:0000256" key="5">
    <source>
        <dbReference type="PIRNR" id="PIRNR005536"/>
    </source>
</evidence>
<dbReference type="InterPro" id="IPR013785">
    <property type="entry name" value="Aldolase_TIM"/>
</dbReference>
<accession>A0ABV3ZBL3</accession>
<keyword evidence="3 5" id="KW-0378">Hydrolase</keyword>